<comment type="caution">
    <text evidence="2">The sequence shown here is derived from an EMBL/GenBank/DDBJ whole genome shotgun (WGS) entry which is preliminary data.</text>
</comment>
<organism evidence="2 3">
    <name type="scientific">Jimgerdemannia flammicorona</name>
    <dbReference type="NCBI Taxonomy" id="994334"/>
    <lineage>
        <taxon>Eukaryota</taxon>
        <taxon>Fungi</taxon>
        <taxon>Fungi incertae sedis</taxon>
        <taxon>Mucoromycota</taxon>
        <taxon>Mucoromycotina</taxon>
        <taxon>Endogonomycetes</taxon>
        <taxon>Endogonales</taxon>
        <taxon>Endogonaceae</taxon>
        <taxon>Jimgerdemannia</taxon>
    </lineage>
</organism>
<feature type="compositionally biased region" description="Basic and acidic residues" evidence="1">
    <location>
        <begin position="67"/>
        <end position="98"/>
    </location>
</feature>
<feature type="compositionally biased region" description="Acidic residues" evidence="1">
    <location>
        <begin position="110"/>
        <end position="120"/>
    </location>
</feature>
<protein>
    <submittedName>
        <fullName evidence="2">Uncharacterized protein</fullName>
    </submittedName>
</protein>
<gene>
    <name evidence="2" type="ORF">BC938DRAFT_479749</name>
</gene>
<feature type="compositionally biased region" description="Gly residues" evidence="1">
    <location>
        <begin position="55"/>
        <end position="64"/>
    </location>
</feature>
<dbReference type="Proteomes" id="UP000274822">
    <property type="component" value="Unassembled WGS sequence"/>
</dbReference>
<evidence type="ECO:0000313" key="3">
    <source>
        <dbReference type="Proteomes" id="UP000274822"/>
    </source>
</evidence>
<proteinExistence type="predicted"/>
<evidence type="ECO:0000313" key="2">
    <source>
        <dbReference type="EMBL" id="RUS30186.1"/>
    </source>
</evidence>
<keyword evidence="3" id="KW-1185">Reference proteome</keyword>
<dbReference type="EMBL" id="RBNJ01004170">
    <property type="protein sequence ID" value="RUS30186.1"/>
    <property type="molecule type" value="Genomic_DNA"/>
</dbReference>
<dbReference type="AlphaFoldDB" id="A0A433QK98"/>
<reference evidence="2 3" key="1">
    <citation type="journal article" date="2018" name="New Phytol.">
        <title>Phylogenomics of Endogonaceae and evolution of mycorrhizas within Mucoromycota.</title>
        <authorList>
            <person name="Chang Y."/>
            <person name="Desiro A."/>
            <person name="Na H."/>
            <person name="Sandor L."/>
            <person name="Lipzen A."/>
            <person name="Clum A."/>
            <person name="Barry K."/>
            <person name="Grigoriev I.V."/>
            <person name="Martin F.M."/>
            <person name="Stajich J.E."/>
            <person name="Smith M.E."/>
            <person name="Bonito G."/>
            <person name="Spatafora J.W."/>
        </authorList>
    </citation>
    <scope>NUCLEOTIDE SEQUENCE [LARGE SCALE GENOMIC DNA]</scope>
    <source>
        <strain evidence="2 3">AD002</strain>
    </source>
</reference>
<sequence>MKFHGNGCDPSPGKTLSRYHARCVLDIAESDPDEGELGIGDVVDGAAERDAANEIGGGLFGDGVVGRVEESEEGRCVAGQEDERRQPAPKDDALRVAEGDGEDVANGSDRDDEEKQEDEYEKPMREPEDLAGVADDHDENAGERTKGRVNDEYTGHVEDVHPDGLEGED</sequence>
<feature type="compositionally biased region" description="Basic and acidic residues" evidence="1">
    <location>
        <begin position="139"/>
        <end position="169"/>
    </location>
</feature>
<feature type="region of interest" description="Disordered" evidence="1">
    <location>
        <begin position="53"/>
        <end position="169"/>
    </location>
</feature>
<name>A0A433QK98_9FUNG</name>
<accession>A0A433QK98</accession>
<evidence type="ECO:0000256" key="1">
    <source>
        <dbReference type="SAM" id="MobiDB-lite"/>
    </source>
</evidence>